<dbReference type="PANTHER" id="PTHR20857">
    <property type="entry name" value="THIAMINE-PHOSPHATE PYROPHOSPHORYLASE"/>
    <property type="match status" value="1"/>
</dbReference>
<evidence type="ECO:0000313" key="4">
    <source>
        <dbReference type="EMBL" id="MDA3615650.1"/>
    </source>
</evidence>
<name>A0ABT4UN48_9BACT</name>
<comment type="pathway">
    <text evidence="1">Cofactor biosynthesis; thiamine diphosphate biosynthesis.</text>
</comment>
<accession>A0ABT4UN48</accession>
<evidence type="ECO:0000313" key="5">
    <source>
        <dbReference type="Proteomes" id="UP001210231"/>
    </source>
</evidence>
<dbReference type="InterPro" id="IPR036206">
    <property type="entry name" value="ThiamineP_synth_sf"/>
</dbReference>
<evidence type="ECO:0000256" key="2">
    <source>
        <dbReference type="ARBA" id="ARBA00022977"/>
    </source>
</evidence>
<gene>
    <name evidence="4" type="ORF">O3P16_12585</name>
</gene>
<proteinExistence type="predicted"/>
<protein>
    <submittedName>
        <fullName evidence="4">Thiamine phosphate synthase</fullName>
    </submittedName>
</protein>
<sequence length="211" mass="23731">MTNNKIKDGIYLVIDPCEDNEKIRTTLQKIPAGAIAAVQIWDNFKKGIEHYKMLILEIAKLCKQKQVPVIINNHWELVEALDLNGVHYDTKEMAEQSIYKLSEEVITGITCNNDLDIVKWAGEHRLSYISFCSIFPSSTANSCELVKFETIQQARKIIDIPIFLAGGIKAENIHLLSTLEYSGIAVVSGIMSSSNPINAINQYNNNTKKYL</sequence>
<dbReference type="PANTHER" id="PTHR20857:SF23">
    <property type="entry name" value="THIAMINE BIOSYNTHETIC BIFUNCTIONAL ENZYME"/>
    <property type="match status" value="1"/>
</dbReference>
<dbReference type="Pfam" id="PF02581">
    <property type="entry name" value="TMP-TENI"/>
    <property type="match status" value="1"/>
</dbReference>
<keyword evidence="5" id="KW-1185">Reference proteome</keyword>
<comment type="caution">
    <text evidence="4">The sequence shown here is derived from an EMBL/GenBank/DDBJ whole genome shotgun (WGS) entry which is preliminary data.</text>
</comment>
<feature type="domain" description="Thiamine phosphate synthase/TenI" evidence="3">
    <location>
        <begin position="10"/>
        <end position="190"/>
    </location>
</feature>
<evidence type="ECO:0000259" key="3">
    <source>
        <dbReference type="Pfam" id="PF02581"/>
    </source>
</evidence>
<reference evidence="4 5" key="1">
    <citation type="submission" date="2022-12" db="EMBL/GenBank/DDBJ databases">
        <title>Chitinophagaceae gen. sp. nov., a new member of the family Chitinophagaceae, isolated from soil in a chemical factory.</title>
        <authorList>
            <person name="Ke Z."/>
        </authorList>
    </citation>
    <scope>NUCLEOTIDE SEQUENCE [LARGE SCALE GENOMIC DNA]</scope>
    <source>
        <strain evidence="4 5">LY-5</strain>
    </source>
</reference>
<organism evidence="4 5">
    <name type="scientific">Polluticaenibacter yanchengensis</name>
    <dbReference type="NCBI Taxonomy" id="3014562"/>
    <lineage>
        <taxon>Bacteria</taxon>
        <taxon>Pseudomonadati</taxon>
        <taxon>Bacteroidota</taxon>
        <taxon>Chitinophagia</taxon>
        <taxon>Chitinophagales</taxon>
        <taxon>Chitinophagaceae</taxon>
        <taxon>Polluticaenibacter</taxon>
    </lineage>
</organism>
<dbReference type="EMBL" id="JAQGEF010000015">
    <property type="protein sequence ID" value="MDA3615650.1"/>
    <property type="molecule type" value="Genomic_DNA"/>
</dbReference>
<dbReference type="RefSeq" id="WP_407031976.1">
    <property type="nucleotide sequence ID" value="NZ_JAQGEF010000015.1"/>
</dbReference>
<dbReference type="CDD" id="cd00564">
    <property type="entry name" value="TMP_TenI"/>
    <property type="match status" value="1"/>
</dbReference>
<dbReference type="Gene3D" id="3.20.20.70">
    <property type="entry name" value="Aldolase class I"/>
    <property type="match status" value="1"/>
</dbReference>
<dbReference type="InterPro" id="IPR022998">
    <property type="entry name" value="ThiamineP_synth_TenI"/>
</dbReference>
<evidence type="ECO:0000256" key="1">
    <source>
        <dbReference type="ARBA" id="ARBA00004948"/>
    </source>
</evidence>
<dbReference type="InterPro" id="IPR013785">
    <property type="entry name" value="Aldolase_TIM"/>
</dbReference>
<dbReference type="Proteomes" id="UP001210231">
    <property type="component" value="Unassembled WGS sequence"/>
</dbReference>
<keyword evidence="2" id="KW-0784">Thiamine biosynthesis</keyword>
<dbReference type="SUPFAM" id="SSF51391">
    <property type="entry name" value="Thiamin phosphate synthase"/>
    <property type="match status" value="1"/>
</dbReference>